<dbReference type="Proteomes" id="UP000760494">
    <property type="component" value="Unassembled WGS sequence"/>
</dbReference>
<dbReference type="AlphaFoldDB" id="A0A5Q3EVB7"/>
<dbReference type="EMBL" id="CABFJX010000035">
    <property type="protein sequence ID" value="VTT59688.1"/>
    <property type="molecule type" value="Genomic_DNA"/>
</dbReference>
<organism evidence="1 2">
    <name type="scientific">Fusarium fujikuroi</name>
    <name type="common">Bakanae and foot rot disease fungus</name>
    <name type="synonym">Gibberella fujikuroi</name>
    <dbReference type="NCBI Taxonomy" id="5127"/>
    <lineage>
        <taxon>Eukaryota</taxon>
        <taxon>Fungi</taxon>
        <taxon>Dikarya</taxon>
        <taxon>Ascomycota</taxon>
        <taxon>Pezizomycotina</taxon>
        <taxon>Sordariomycetes</taxon>
        <taxon>Hypocreomycetidae</taxon>
        <taxon>Hypocreales</taxon>
        <taxon>Nectriaceae</taxon>
        <taxon>Fusarium</taxon>
        <taxon>Fusarium fujikuroi species complex</taxon>
    </lineage>
</organism>
<protein>
    <submittedName>
        <fullName evidence="1">Uncharacterized protein</fullName>
    </submittedName>
</protein>
<comment type="caution">
    <text evidence="1">The sequence shown here is derived from an EMBL/GenBank/DDBJ whole genome shotgun (WGS) entry which is preliminary data.</text>
</comment>
<evidence type="ECO:0000313" key="1">
    <source>
        <dbReference type="EMBL" id="VTT59688.1"/>
    </source>
</evidence>
<evidence type="ECO:0000313" key="2">
    <source>
        <dbReference type="Proteomes" id="UP000760494"/>
    </source>
</evidence>
<gene>
    <name evidence="1" type="ORF">C2S_3946</name>
</gene>
<sequence>MDQAAPSPQPTVNAEENIMADGTVEYVYKNAFGDELDRMPNGYYRSPQFIGTLTVPLISRLRSLSSKYLRIPRVGAPLKYSIWFANQTQPSLFEAINKGNCSDVPGISKAILDSFEVAVAKPTQAHYIMSSTPLSRFPFLTYNVAKRLQDKSFRKSSTETNEVAVQAMNECHPDEAKVASHA</sequence>
<name>A0A5Q3EVB7_FUSFU</name>
<accession>A0A5Q3EVB7</accession>
<proteinExistence type="predicted"/>
<reference evidence="1" key="1">
    <citation type="submission" date="2019-05" db="EMBL/GenBank/DDBJ databases">
        <authorList>
            <person name="Piombo E."/>
        </authorList>
    </citation>
    <scope>NUCLEOTIDE SEQUENCE</scope>
    <source>
        <strain evidence="1">C2S</strain>
    </source>
</reference>